<dbReference type="RefSeq" id="XP_062688043.1">
    <property type="nucleotide sequence ID" value="XM_062835620.1"/>
</dbReference>
<evidence type="ECO:0000313" key="1">
    <source>
        <dbReference type="EMBL" id="KAK3485036.1"/>
    </source>
</evidence>
<dbReference type="AlphaFoldDB" id="A0AAJ0HYE5"/>
<reference evidence="1 2" key="1">
    <citation type="journal article" date="2023" name="Mol. Phylogenet. Evol.">
        <title>Genome-scale phylogeny and comparative genomics of the fungal order Sordariales.</title>
        <authorList>
            <person name="Hensen N."/>
            <person name="Bonometti L."/>
            <person name="Westerberg I."/>
            <person name="Brannstrom I.O."/>
            <person name="Guillou S."/>
            <person name="Cros-Aarteil S."/>
            <person name="Calhoun S."/>
            <person name="Haridas S."/>
            <person name="Kuo A."/>
            <person name="Mondo S."/>
            <person name="Pangilinan J."/>
            <person name="Riley R."/>
            <person name="LaButti K."/>
            <person name="Andreopoulos B."/>
            <person name="Lipzen A."/>
            <person name="Chen C."/>
            <person name="Yan M."/>
            <person name="Daum C."/>
            <person name="Ng V."/>
            <person name="Clum A."/>
            <person name="Steindorff A."/>
            <person name="Ohm R.A."/>
            <person name="Martin F."/>
            <person name="Silar P."/>
            <person name="Natvig D.O."/>
            <person name="Lalanne C."/>
            <person name="Gautier V."/>
            <person name="Ament-Velasquez S.L."/>
            <person name="Kruys A."/>
            <person name="Hutchinson M.I."/>
            <person name="Powell A.J."/>
            <person name="Barry K."/>
            <person name="Miller A.N."/>
            <person name="Grigoriev I.V."/>
            <person name="Debuchy R."/>
            <person name="Gladieux P."/>
            <person name="Hiltunen Thoren M."/>
            <person name="Johannesson H."/>
        </authorList>
    </citation>
    <scope>NUCLEOTIDE SEQUENCE [LARGE SCALE GENOMIC DNA]</scope>
    <source>
        <strain evidence="1 2">FGSC 10403</strain>
    </source>
</reference>
<name>A0AAJ0HYE5_9PEZI</name>
<comment type="caution">
    <text evidence="1">The sequence shown here is derived from an EMBL/GenBank/DDBJ whole genome shotgun (WGS) entry which is preliminary data.</text>
</comment>
<accession>A0AAJ0HYE5</accession>
<dbReference type="GeneID" id="87873242"/>
<keyword evidence="2" id="KW-1185">Reference proteome</keyword>
<evidence type="ECO:0000313" key="2">
    <source>
        <dbReference type="Proteomes" id="UP001285908"/>
    </source>
</evidence>
<gene>
    <name evidence="1" type="ORF">B0T23DRAFT_327457</name>
</gene>
<protein>
    <submittedName>
        <fullName evidence="1">Uncharacterized protein</fullName>
    </submittedName>
</protein>
<dbReference type="EMBL" id="JAULSX010000011">
    <property type="protein sequence ID" value="KAK3485036.1"/>
    <property type="molecule type" value="Genomic_DNA"/>
</dbReference>
<sequence>MLRALKRRNFAGENGIYDVRYHQLNRPSFLVGVRTCKFLVRVGKLTLTIIRCISIY</sequence>
<organism evidence="1 2">
    <name type="scientific">Neurospora hispaniola</name>
    <dbReference type="NCBI Taxonomy" id="588809"/>
    <lineage>
        <taxon>Eukaryota</taxon>
        <taxon>Fungi</taxon>
        <taxon>Dikarya</taxon>
        <taxon>Ascomycota</taxon>
        <taxon>Pezizomycotina</taxon>
        <taxon>Sordariomycetes</taxon>
        <taxon>Sordariomycetidae</taxon>
        <taxon>Sordariales</taxon>
        <taxon>Sordariaceae</taxon>
        <taxon>Neurospora</taxon>
    </lineage>
</organism>
<dbReference type="Proteomes" id="UP001285908">
    <property type="component" value="Unassembled WGS sequence"/>
</dbReference>
<proteinExistence type="predicted"/>